<feature type="domain" description="Carbohydrate kinase PfkB" evidence="6">
    <location>
        <begin position="32"/>
        <end position="289"/>
    </location>
</feature>
<dbReference type="SUPFAM" id="SSF53613">
    <property type="entry name" value="Ribokinase-like"/>
    <property type="match status" value="1"/>
</dbReference>
<name>A0A543C0B8_9ACTN</name>
<proteinExistence type="inferred from homology"/>
<evidence type="ECO:0000313" key="8">
    <source>
        <dbReference type="Proteomes" id="UP000316096"/>
    </source>
</evidence>
<dbReference type="EMBL" id="VFOZ01000002">
    <property type="protein sequence ID" value="TQL90498.1"/>
    <property type="molecule type" value="Genomic_DNA"/>
</dbReference>
<evidence type="ECO:0000259" key="6">
    <source>
        <dbReference type="Pfam" id="PF00294"/>
    </source>
</evidence>
<dbReference type="Proteomes" id="UP000316096">
    <property type="component" value="Unassembled WGS sequence"/>
</dbReference>
<dbReference type="Pfam" id="PF00294">
    <property type="entry name" value="PfkB"/>
    <property type="match status" value="1"/>
</dbReference>
<comment type="similarity">
    <text evidence="1">Belongs to the carbohydrate kinase PfkB family.</text>
</comment>
<keyword evidence="2" id="KW-0808">Transferase</keyword>
<dbReference type="Gene3D" id="3.40.1190.20">
    <property type="match status" value="1"/>
</dbReference>
<dbReference type="GO" id="GO:0005524">
    <property type="term" value="F:ATP binding"/>
    <property type="evidence" value="ECO:0007669"/>
    <property type="project" value="UniProtKB-KW"/>
</dbReference>
<protein>
    <submittedName>
        <fullName evidence="7">Fructokinase</fullName>
    </submittedName>
</protein>
<reference evidence="7 8" key="1">
    <citation type="submission" date="2019-06" db="EMBL/GenBank/DDBJ databases">
        <title>Sequencing the genomes of 1000 actinobacteria strains.</title>
        <authorList>
            <person name="Klenk H.-P."/>
        </authorList>
    </citation>
    <scope>NUCLEOTIDE SEQUENCE [LARGE SCALE GENOMIC DNA]</scope>
    <source>
        <strain evidence="7 8">DSM 102200</strain>
    </source>
</reference>
<keyword evidence="8" id="KW-1185">Reference proteome</keyword>
<evidence type="ECO:0000256" key="4">
    <source>
        <dbReference type="ARBA" id="ARBA00022777"/>
    </source>
</evidence>
<evidence type="ECO:0000256" key="1">
    <source>
        <dbReference type="ARBA" id="ARBA00010688"/>
    </source>
</evidence>
<keyword evidence="3" id="KW-0547">Nucleotide-binding</keyword>
<evidence type="ECO:0000256" key="3">
    <source>
        <dbReference type="ARBA" id="ARBA00022741"/>
    </source>
</evidence>
<dbReference type="PANTHER" id="PTHR43085">
    <property type="entry name" value="HEXOKINASE FAMILY MEMBER"/>
    <property type="match status" value="1"/>
</dbReference>
<dbReference type="InterPro" id="IPR029056">
    <property type="entry name" value="Ribokinase-like"/>
</dbReference>
<dbReference type="InterPro" id="IPR011611">
    <property type="entry name" value="PfkB_dom"/>
</dbReference>
<dbReference type="GO" id="GO:0016301">
    <property type="term" value="F:kinase activity"/>
    <property type="evidence" value="ECO:0007669"/>
    <property type="project" value="UniProtKB-KW"/>
</dbReference>
<dbReference type="PANTHER" id="PTHR43085:SF1">
    <property type="entry name" value="PSEUDOURIDINE KINASE-RELATED"/>
    <property type="match status" value="1"/>
</dbReference>
<comment type="caution">
    <text evidence="7">The sequence shown here is derived from an EMBL/GenBank/DDBJ whole genome shotgun (WGS) entry which is preliminary data.</text>
</comment>
<evidence type="ECO:0000256" key="5">
    <source>
        <dbReference type="ARBA" id="ARBA00022840"/>
    </source>
</evidence>
<keyword evidence="5" id="KW-0067">ATP-binding</keyword>
<organism evidence="7 8">
    <name type="scientific">Actinoallomurus bryophytorum</name>
    <dbReference type="NCBI Taxonomy" id="1490222"/>
    <lineage>
        <taxon>Bacteria</taxon>
        <taxon>Bacillati</taxon>
        <taxon>Actinomycetota</taxon>
        <taxon>Actinomycetes</taxon>
        <taxon>Streptosporangiales</taxon>
        <taxon>Thermomonosporaceae</taxon>
        <taxon>Actinoallomurus</taxon>
    </lineage>
</organism>
<accession>A0A543C0B8</accession>
<dbReference type="RefSeq" id="WP_185792673.1">
    <property type="nucleotide sequence ID" value="NZ_VFOZ01000002.1"/>
</dbReference>
<sequence length="297" mass="30380">MLLIVGEAIVAYQRDLGADGADTGQPYTGPWASGAPAIAAYVAARLGVDTRFVGGVGADDGGQVMRHAFERAGVGLEHLGEYSGLRTATVRITYRGDSNREFDFDVRGTAATAVRGADLGGLPERAGWVHLSGSALAFGDPLASAALAAFDRARRAGARTSLDPNVRLEVLGEDARLALVEAIGRADVLLPSEGEMEALGLEAGRFAEAGATVCTTYGPGGVEVRERGRRTRVDALPVEVVDADGAGDTFAAAFIAASLTGASPVEAAGAGVRVAAHAIGVEGPMTVTPDPRLLDGR</sequence>
<evidence type="ECO:0000313" key="7">
    <source>
        <dbReference type="EMBL" id="TQL90498.1"/>
    </source>
</evidence>
<dbReference type="InterPro" id="IPR050306">
    <property type="entry name" value="PfkB_Carbo_kinase"/>
</dbReference>
<evidence type="ECO:0000256" key="2">
    <source>
        <dbReference type="ARBA" id="ARBA00022679"/>
    </source>
</evidence>
<keyword evidence="4 7" id="KW-0418">Kinase</keyword>
<dbReference type="AlphaFoldDB" id="A0A543C0B8"/>
<gene>
    <name evidence="7" type="ORF">FB559_7803</name>
</gene>